<evidence type="ECO:0000313" key="2">
    <source>
        <dbReference type="Proteomes" id="UP001229346"/>
    </source>
</evidence>
<proteinExistence type="predicted"/>
<dbReference type="InterPro" id="IPR009097">
    <property type="entry name" value="Cyclic_Pdiesterase"/>
</dbReference>
<sequence length="184" mass="20842">MFAVVAHFDQRTESSISSLWKGLSDRSISNYAYEVIDRKPHITLADYSSIDDDFLSAFDYLYSTQAKVPVIFNTLSTFIKTGTLLLTPTPSKELMDLHNKNHIGFSKYADPQSLYLPNKWTPHCTIANRLSPDKLTEAFNYCTEQLDVLNSEIVQISVIKIAYKANRAVRVSIINNAMLSSHEN</sequence>
<dbReference type="Proteomes" id="UP001229346">
    <property type="component" value="Unassembled WGS sequence"/>
</dbReference>
<dbReference type="GO" id="GO:0016874">
    <property type="term" value="F:ligase activity"/>
    <property type="evidence" value="ECO:0007669"/>
    <property type="project" value="UniProtKB-KW"/>
</dbReference>
<name>A0ABT9UB03_PAEHA</name>
<dbReference type="PANTHER" id="PTHR36039:SF2">
    <property type="entry name" value="RNA LIGASE_CYCLIC NUCLEOTIDE PHOSPHODIESTERASE FAMILY PROTEIN"/>
    <property type="match status" value="1"/>
</dbReference>
<dbReference type="SUPFAM" id="SSF55144">
    <property type="entry name" value="LigT-like"/>
    <property type="match status" value="1"/>
</dbReference>
<gene>
    <name evidence="1" type="ORF">J2T15_006265</name>
</gene>
<comment type="caution">
    <text evidence="1">The sequence shown here is derived from an EMBL/GenBank/DDBJ whole genome shotgun (WGS) entry which is preliminary data.</text>
</comment>
<dbReference type="EMBL" id="JAUSSU010000026">
    <property type="protein sequence ID" value="MDQ0116778.1"/>
    <property type="molecule type" value="Genomic_DNA"/>
</dbReference>
<keyword evidence="1" id="KW-0436">Ligase</keyword>
<protein>
    <submittedName>
        <fullName evidence="1">2'-5' RNA ligase</fullName>
    </submittedName>
</protein>
<reference evidence="1 2" key="1">
    <citation type="submission" date="2023-07" db="EMBL/GenBank/DDBJ databases">
        <title>Sorghum-associated microbial communities from plants grown in Nebraska, USA.</title>
        <authorList>
            <person name="Schachtman D."/>
        </authorList>
    </citation>
    <scope>NUCLEOTIDE SEQUENCE [LARGE SCALE GENOMIC DNA]</scope>
    <source>
        <strain evidence="1 2">CC482</strain>
    </source>
</reference>
<accession>A0ABT9UB03</accession>
<evidence type="ECO:0000313" key="1">
    <source>
        <dbReference type="EMBL" id="MDQ0116778.1"/>
    </source>
</evidence>
<dbReference type="RefSeq" id="WP_307210602.1">
    <property type="nucleotide sequence ID" value="NZ_JAUSSU010000026.1"/>
</dbReference>
<dbReference type="Pfam" id="PF13563">
    <property type="entry name" value="2_5_RNA_ligase2"/>
    <property type="match status" value="1"/>
</dbReference>
<keyword evidence="2" id="KW-1185">Reference proteome</keyword>
<organism evidence="1 2">
    <name type="scientific">Paenibacillus harenae</name>
    <dbReference type="NCBI Taxonomy" id="306543"/>
    <lineage>
        <taxon>Bacteria</taxon>
        <taxon>Bacillati</taxon>
        <taxon>Bacillota</taxon>
        <taxon>Bacilli</taxon>
        <taxon>Bacillales</taxon>
        <taxon>Paenibacillaceae</taxon>
        <taxon>Paenibacillus</taxon>
    </lineage>
</organism>
<dbReference type="PANTHER" id="PTHR36039">
    <property type="match status" value="1"/>
</dbReference>
<dbReference type="Gene3D" id="3.90.1140.10">
    <property type="entry name" value="Cyclic phosphodiesterase"/>
    <property type="match status" value="1"/>
</dbReference>